<comment type="caution">
    <text evidence="1">The sequence shown here is derived from an EMBL/GenBank/DDBJ whole genome shotgun (WGS) entry which is preliminary data.</text>
</comment>
<organism evidence="1 2">
    <name type="scientific">Eiseniibacteriota bacterium</name>
    <dbReference type="NCBI Taxonomy" id="2212470"/>
    <lineage>
        <taxon>Bacteria</taxon>
        <taxon>Candidatus Eiseniibacteriota</taxon>
    </lineage>
</organism>
<gene>
    <name evidence="1" type="ORF">KC729_20445</name>
</gene>
<evidence type="ECO:0000313" key="2">
    <source>
        <dbReference type="Proteomes" id="UP000697710"/>
    </source>
</evidence>
<feature type="non-terminal residue" evidence="1">
    <location>
        <position position="1"/>
    </location>
</feature>
<proteinExistence type="predicted"/>
<sequence>VLAPGGRLIVSVPNARQVTRLLGLAAGHPPSLSILESPYAAGQRHLFTDRSLRELLETTGFVCETLRGLLPVPPGSTVRTLLSRMARGGIGRAFLAPGVLAVGRRR</sequence>
<dbReference type="SUPFAM" id="SSF53335">
    <property type="entry name" value="S-adenosyl-L-methionine-dependent methyltransferases"/>
    <property type="match status" value="1"/>
</dbReference>
<dbReference type="InterPro" id="IPR029063">
    <property type="entry name" value="SAM-dependent_MTases_sf"/>
</dbReference>
<name>A0A956M2I3_UNCEI</name>
<dbReference type="EMBL" id="JAGQHR010000970">
    <property type="protein sequence ID" value="MCA9730065.1"/>
    <property type="molecule type" value="Genomic_DNA"/>
</dbReference>
<protein>
    <submittedName>
        <fullName evidence="1">Uncharacterized protein</fullName>
    </submittedName>
</protein>
<dbReference type="AlphaFoldDB" id="A0A956M2I3"/>
<accession>A0A956M2I3</accession>
<dbReference type="Gene3D" id="3.40.50.150">
    <property type="entry name" value="Vaccinia Virus protein VP39"/>
    <property type="match status" value="1"/>
</dbReference>
<evidence type="ECO:0000313" key="1">
    <source>
        <dbReference type="EMBL" id="MCA9730065.1"/>
    </source>
</evidence>
<reference evidence="1" key="1">
    <citation type="submission" date="2020-04" db="EMBL/GenBank/DDBJ databases">
        <authorList>
            <person name="Zhang T."/>
        </authorList>
    </citation>
    <scope>NUCLEOTIDE SEQUENCE</scope>
    <source>
        <strain evidence="1">HKST-UBA01</strain>
    </source>
</reference>
<dbReference type="Proteomes" id="UP000697710">
    <property type="component" value="Unassembled WGS sequence"/>
</dbReference>
<reference evidence="1" key="2">
    <citation type="journal article" date="2021" name="Microbiome">
        <title>Successional dynamics and alternative stable states in a saline activated sludge microbial community over 9 years.</title>
        <authorList>
            <person name="Wang Y."/>
            <person name="Ye J."/>
            <person name="Ju F."/>
            <person name="Liu L."/>
            <person name="Boyd J.A."/>
            <person name="Deng Y."/>
            <person name="Parks D.H."/>
            <person name="Jiang X."/>
            <person name="Yin X."/>
            <person name="Woodcroft B.J."/>
            <person name="Tyson G.W."/>
            <person name="Hugenholtz P."/>
            <person name="Polz M.F."/>
            <person name="Zhang T."/>
        </authorList>
    </citation>
    <scope>NUCLEOTIDE SEQUENCE</scope>
    <source>
        <strain evidence="1">HKST-UBA01</strain>
    </source>
</reference>